<gene>
    <name evidence="1" type="ORF">M422DRAFT_135541</name>
</gene>
<sequence length="81" mass="9308">IENVLSPQEADIICGAYQVFHGMSAPKRHATHLSWWPKPAVWAISGLDVGYWSSECESWYRERIMQINESTAGLRTSDQWK</sequence>
<evidence type="ECO:0000313" key="1">
    <source>
        <dbReference type="EMBL" id="KIJ28232.1"/>
    </source>
</evidence>
<dbReference type="AlphaFoldDB" id="A0A0C9UGX2"/>
<feature type="non-terminal residue" evidence="1">
    <location>
        <position position="1"/>
    </location>
</feature>
<evidence type="ECO:0000313" key="2">
    <source>
        <dbReference type="Proteomes" id="UP000054279"/>
    </source>
</evidence>
<dbReference type="EMBL" id="KN837311">
    <property type="protein sequence ID" value="KIJ28232.1"/>
    <property type="molecule type" value="Genomic_DNA"/>
</dbReference>
<accession>A0A0C9UGX2</accession>
<dbReference type="OrthoDB" id="3270336at2759"/>
<feature type="non-terminal residue" evidence="1">
    <location>
        <position position="81"/>
    </location>
</feature>
<dbReference type="Proteomes" id="UP000054279">
    <property type="component" value="Unassembled WGS sequence"/>
</dbReference>
<dbReference type="HOGENOM" id="CLU_105533_1_1_1"/>
<proteinExistence type="predicted"/>
<name>A0A0C9UGX2_SPHS4</name>
<reference evidence="1 2" key="1">
    <citation type="submission" date="2014-06" db="EMBL/GenBank/DDBJ databases">
        <title>Evolutionary Origins and Diversification of the Mycorrhizal Mutualists.</title>
        <authorList>
            <consortium name="DOE Joint Genome Institute"/>
            <consortium name="Mycorrhizal Genomics Consortium"/>
            <person name="Kohler A."/>
            <person name="Kuo A."/>
            <person name="Nagy L.G."/>
            <person name="Floudas D."/>
            <person name="Copeland A."/>
            <person name="Barry K.W."/>
            <person name="Cichocki N."/>
            <person name="Veneault-Fourrey C."/>
            <person name="LaButti K."/>
            <person name="Lindquist E.A."/>
            <person name="Lipzen A."/>
            <person name="Lundell T."/>
            <person name="Morin E."/>
            <person name="Murat C."/>
            <person name="Riley R."/>
            <person name="Ohm R."/>
            <person name="Sun H."/>
            <person name="Tunlid A."/>
            <person name="Henrissat B."/>
            <person name="Grigoriev I.V."/>
            <person name="Hibbett D.S."/>
            <person name="Martin F."/>
        </authorList>
    </citation>
    <scope>NUCLEOTIDE SEQUENCE [LARGE SCALE GENOMIC DNA]</scope>
    <source>
        <strain evidence="1 2">SS14</strain>
    </source>
</reference>
<protein>
    <submittedName>
        <fullName evidence="1">Uncharacterized protein</fullName>
    </submittedName>
</protein>
<keyword evidence="2" id="KW-1185">Reference proteome</keyword>
<organism evidence="1 2">
    <name type="scientific">Sphaerobolus stellatus (strain SS14)</name>
    <dbReference type="NCBI Taxonomy" id="990650"/>
    <lineage>
        <taxon>Eukaryota</taxon>
        <taxon>Fungi</taxon>
        <taxon>Dikarya</taxon>
        <taxon>Basidiomycota</taxon>
        <taxon>Agaricomycotina</taxon>
        <taxon>Agaricomycetes</taxon>
        <taxon>Phallomycetidae</taxon>
        <taxon>Geastrales</taxon>
        <taxon>Sphaerobolaceae</taxon>
        <taxon>Sphaerobolus</taxon>
    </lineage>
</organism>